<reference evidence="2" key="3">
    <citation type="journal article" date="2017" name="Nature">
        <title>Genome sequence of the progenitor of the wheat D genome Aegilops tauschii.</title>
        <authorList>
            <person name="Luo M.C."/>
            <person name="Gu Y.Q."/>
            <person name="Puiu D."/>
            <person name="Wang H."/>
            <person name="Twardziok S.O."/>
            <person name="Deal K.R."/>
            <person name="Huo N."/>
            <person name="Zhu T."/>
            <person name="Wang L."/>
            <person name="Wang Y."/>
            <person name="McGuire P.E."/>
            <person name="Liu S."/>
            <person name="Long H."/>
            <person name="Ramasamy R.K."/>
            <person name="Rodriguez J.C."/>
            <person name="Van S.L."/>
            <person name="Yuan L."/>
            <person name="Wang Z."/>
            <person name="Xia Z."/>
            <person name="Xiao L."/>
            <person name="Anderson O.D."/>
            <person name="Ouyang S."/>
            <person name="Liang Y."/>
            <person name="Zimin A.V."/>
            <person name="Pertea G."/>
            <person name="Qi P."/>
            <person name="Bennetzen J.L."/>
            <person name="Dai X."/>
            <person name="Dawson M.W."/>
            <person name="Muller H.G."/>
            <person name="Kugler K."/>
            <person name="Rivarola-Duarte L."/>
            <person name="Spannagl M."/>
            <person name="Mayer K.F.X."/>
            <person name="Lu F.H."/>
            <person name="Bevan M.W."/>
            <person name="Leroy P."/>
            <person name="Li P."/>
            <person name="You F.M."/>
            <person name="Sun Q."/>
            <person name="Liu Z."/>
            <person name="Lyons E."/>
            <person name="Wicker T."/>
            <person name="Salzberg S.L."/>
            <person name="Devos K.M."/>
            <person name="Dvorak J."/>
        </authorList>
    </citation>
    <scope>NUCLEOTIDE SEQUENCE [LARGE SCALE GENOMIC DNA]</scope>
    <source>
        <strain evidence="2">cv. AL8/78</strain>
    </source>
</reference>
<name>A0A453RUB1_AEGTS</name>
<protein>
    <recommendedName>
        <fullName evidence="4">Reverse transcriptase zinc-binding domain-containing protein</fullName>
    </recommendedName>
</protein>
<reference evidence="2" key="5">
    <citation type="journal article" date="2021" name="G3 (Bethesda)">
        <title>Aegilops tauschii genome assembly Aet v5.0 features greater sequence contiguity and improved annotation.</title>
        <authorList>
            <person name="Wang L."/>
            <person name="Zhu T."/>
            <person name="Rodriguez J.C."/>
            <person name="Deal K.R."/>
            <person name="Dubcovsky J."/>
            <person name="McGuire P.E."/>
            <person name="Lux T."/>
            <person name="Spannagl M."/>
            <person name="Mayer K.F.X."/>
            <person name="Baldrich P."/>
            <person name="Meyers B.C."/>
            <person name="Huo N."/>
            <person name="Gu Y.Q."/>
            <person name="Zhou H."/>
            <person name="Devos K.M."/>
            <person name="Bennetzen J.L."/>
            <person name="Unver T."/>
            <person name="Budak H."/>
            <person name="Gulick P.J."/>
            <person name="Galiba G."/>
            <person name="Kalapos B."/>
            <person name="Nelson D.R."/>
            <person name="Li P."/>
            <person name="You F.M."/>
            <person name="Luo M.C."/>
            <person name="Dvorak J."/>
        </authorList>
    </citation>
    <scope>NUCLEOTIDE SEQUENCE [LARGE SCALE GENOMIC DNA]</scope>
    <source>
        <strain evidence="2">cv. AL8/78</strain>
    </source>
</reference>
<accession>A0A453RUB1</accession>
<reference evidence="2" key="4">
    <citation type="submission" date="2019-03" db="UniProtKB">
        <authorList>
            <consortium name="EnsemblPlants"/>
        </authorList>
    </citation>
    <scope>IDENTIFICATION</scope>
</reference>
<evidence type="ECO:0000313" key="3">
    <source>
        <dbReference type="Proteomes" id="UP000015105"/>
    </source>
</evidence>
<proteinExistence type="predicted"/>
<keyword evidence="3" id="KW-1185">Reference proteome</keyword>
<dbReference type="Proteomes" id="UP000015105">
    <property type="component" value="Chromosome 7D"/>
</dbReference>
<feature type="signal peptide" evidence="1">
    <location>
        <begin position="1"/>
        <end position="21"/>
    </location>
</feature>
<reference evidence="3" key="1">
    <citation type="journal article" date="2014" name="Science">
        <title>Ancient hybridizations among the ancestral genomes of bread wheat.</title>
        <authorList>
            <consortium name="International Wheat Genome Sequencing Consortium,"/>
            <person name="Marcussen T."/>
            <person name="Sandve S.R."/>
            <person name="Heier L."/>
            <person name="Spannagl M."/>
            <person name="Pfeifer M."/>
            <person name="Jakobsen K.S."/>
            <person name="Wulff B.B."/>
            <person name="Steuernagel B."/>
            <person name="Mayer K.F."/>
            <person name="Olsen O.A."/>
        </authorList>
    </citation>
    <scope>NUCLEOTIDE SEQUENCE [LARGE SCALE GENOMIC DNA]</scope>
    <source>
        <strain evidence="3">cv. AL8/78</strain>
    </source>
</reference>
<sequence length="99" mass="11838">MFKCCFTIRVWNFIFDWLGWQFSTLSWDDLETVNQWWIASEDWPGYCRKAVNSLQMLICWEIWNERNARVFRNKASLPSRVAASIKDEAKTWVVVGARL</sequence>
<evidence type="ECO:0000313" key="2">
    <source>
        <dbReference type="EnsemblPlants" id="AET7Gv20703200.1"/>
    </source>
</evidence>
<keyword evidence="1" id="KW-0732">Signal</keyword>
<feature type="chain" id="PRO_5019115971" description="Reverse transcriptase zinc-binding domain-containing protein" evidence="1">
    <location>
        <begin position="22"/>
        <end position="99"/>
    </location>
</feature>
<dbReference type="Gramene" id="AET7Gv20703200.1">
    <property type="protein sequence ID" value="AET7Gv20703200.1"/>
    <property type="gene ID" value="AET7Gv20703200"/>
</dbReference>
<organism evidence="2 3">
    <name type="scientific">Aegilops tauschii subsp. strangulata</name>
    <name type="common">Goatgrass</name>
    <dbReference type="NCBI Taxonomy" id="200361"/>
    <lineage>
        <taxon>Eukaryota</taxon>
        <taxon>Viridiplantae</taxon>
        <taxon>Streptophyta</taxon>
        <taxon>Embryophyta</taxon>
        <taxon>Tracheophyta</taxon>
        <taxon>Spermatophyta</taxon>
        <taxon>Magnoliopsida</taxon>
        <taxon>Liliopsida</taxon>
        <taxon>Poales</taxon>
        <taxon>Poaceae</taxon>
        <taxon>BOP clade</taxon>
        <taxon>Pooideae</taxon>
        <taxon>Triticodae</taxon>
        <taxon>Triticeae</taxon>
        <taxon>Triticinae</taxon>
        <taxon>Aegilops</taxon>
    </lineage>
</organism>
<dbReference type="EnsemblPlants" id="AET7Gv20703200.1">
    <property type="protein sequence ID" value="AET7Gv20703200.1"/>
    <property type="gene ID" value="AET7Gv20703200"/>
</dbReference>
<reference evidence="3" key="2">
    <citation type="journal article" date="2017" name="Nat. Plants">
        <title>The Aegilops tauschii genome reveals multiple impacts of transposons.</title>
        <authorList>
            <person name="Zhao G."/>
            <person name="Zou C."/>
            <person name="Li K."/>
            <person name="Wang K."/>
            <person name="Li T."/>
            <person name="Gao L."/>
            <person name="Zhang X."/>
            <person name="Wang H."/>
            <person name="Yang Z."/>
            <person name="Liu X."/>
            <person name="Jiang W."/>
            <person name="Mao L."/>
            <person name="Kong X."/>
            <person name="Jiao Y."/>
            <person name="Jia J."/>
        </authorList>
    </citation>
    <scope>NUCLEOTIDE SEQUENCE [LARGE SCALE GENOMIC DNA]</scope>
    <source>
        <strain evidence="3">cv. AL8/78</strain>
    </source>
</reference>
<evidence type="ECO:0000256" key="1">
    <source>
        <dbReference type="SAM" id="SignalP"/>
    </source>
</evidence>
<evidence type="ECO:0008006" key="4">
    <source>
        <dbReference type="Google" id="ProtNLM"/>
    </source>
</evidence>
<dbReference type="AlphaFoldDB" id="A0A453RUB1"/>